<dbReference type="PIRSF" id="PIRSF002808">
    <property type="entry name" value="Hexose_phosphate_transp"/>
    <property type="match status" value="1"/>
</dbReference>
<comment type="caution">
    <text evidence="7">The sequence shown here is derived from an EMBL/GenBank/DDBJ whole genome shotgun (WGS) entry which is preliminary data.</text>
</comment>
<dbReference type="EMBL" id="JAOTJD010000015">
    <property type="protein sequence ID" value="MFD3264194.1"/>
    <property type="molecule type" value="Genomic_DNA"/>
</dbReference>
<dbReference type="InterPro" id="IPR036259">
    <property type="entry name" value="MFS_trans_sf"/>
</dbReference>
<accession>A0ABW6CMQ7</accession>
<dbReference type="PANTHER" id="PTHR11662">
    <property type="entry name" value="SOLUTE CARRIER FAMILY 17"/>
    <property type="match status" value="1"/>
</dbReference>
<evidence type="ECO:0000256" key="5">
    <source>
        <dbReference type="SAM" id="Phobius"/>
    </source>
</evidence>
<dbReference type="InterPro" id="IPR000849">
    <property type="entry name" value="Sugar_P_transporter"/>
</dbReference>
<feature type="transmembrane region" description="Helical" evidence="5">
    <location>
        <begin position="397"/>
        <end position="419"/>
    </location>
</feature>
<evidence type="ECO:0000313" key="7">
    <source>
        <dbReference type="EMBL" id="MFD3264194.1"/>
    </source>
</evidence>
<dbReference type="PROSITE" id="PS50850">
    <property type="entry name" value="MFS"/>
    <property type="match status" value="1"/>
</dbReference>
<dbReference type="Gene3D" id="1.20.1250.20">
    <property type="entry name" value="MFS general substrate transporter like domains"/>
    <property type="match status" value="2"/>
</dbReference>
<sequence length="428" mass="46532">MTTTTDTGPAATADGKMTRRRWVICALLFTAVVINYVDRQMLGVLKPFMSDEMGWSETDYADIVFYFQAAYAASYLLFGAFVDRVGAKIGYATAFIIWQLAHIAHAGASTLNQFFLVRVLLGIGEGGNFPGGVKAVTEWFPKKERAFATGIFNAGANIGAVITPLVAPMIMLAYGWRAAFIITGVIGMLWIVAWLVMYRSPEKEPKVNAAELAHIRSDPEDSDQKVSWLKVATKRETWAYALGKFLIDPVWWMLLFWLPDYFKKTFDLNVTTFGLVLAAVYLISDVGSVGGGWMSSRLMKAGRSLNFSRKMTMLVCAFATLPYFFITQIDDLWTATAVVGLVAAAHQAFSANLYTLPGDVFPRSAVGSVIGIGGMLGGIGGMVMAKSVGQVLESAGGYGPIFAVCGCIYFLALLSVHLLSPRMAPAKV</sequence>
<dbReference type="RefSeq" id="WP_305762834.1">
    <property type="nucleotide sequence ID" value="NZ_JAOTJD010000015.1"/>
</dbReference>
<feature type="transmembrane region" description="Helical" evidence="5">
    <location>
        <begin position="63"/>
        <end position="82"/>
    </location>
</feature>
<protein>
    <submittedName>
        <fullName evidence="7">MFS transporter</fullName>
    </submittedName>
</protein>
<feature type="transmembrane region" description="Helical" evidence="5">
    <location>
        <begin position="270"/>
        <end position="295"/>
    </location>
</feature>
<feature type="transmembrane region" description="Helical" evidence="5">
    <location>
        <begin position="332"/>
        <end position="354"/>
    </location>
</feature>
<feature type="domain" description="Major facilitator superfamily (MFS) profile" evidence="6">
    <location>
        <begin position="24"/>
        <end position="424"/>
    </location>
</feature>
<evidence type="ECO:0000313" key="8">
    <source>
        <dbReference type="Proteomes" id="UP001598130"/>
    </source>
</evidence>
<feature type="transmembrane region" description="Helical" evidence="5">
    <location>
        <begin position="366"/>
        <end position="385"/>
    </location>
</feature>
<dbReference type="CDD" id="cd17319">
    <property type="entry name" value="MFS_ExuT_GudP_like"/>
    <property type="match status" value="1"/>
</dbReference>
<proteinExistence type="predicted"/>
<feature type="transmembrane region" description="Helical" evidence="5">
    <location>
        <begin position="238"/>
        <end position="258"/>
    </location>
</feature>
<feature type="transmembrane region" description="Helical" evidence="5">
    <location>
        <begin position="307"/>
        <end position="326"/>
    </location>
</feature>
<evidence type="ECO:0000256" key="4">
    <source>
        <dbReference type="ARBA" id="ARBA00023136"/>
    </source>
</evidence>
<gene>
    <name evidence="7" type="ORF">OCL97_09505</name>
</gene>
<keyword evidence="2 5" id="KW-0812">Transmembrane</keyword>
<keyword evidence="4 5" id="KW-0472">Membrane</keyword>
<evidence type="ECO:0000256" key="1">
    <source>
        <dbReference type="ARBA" id="ARBA00004141"/>
    </source>
</evidence>
<dbReference type="Pfam" id="PF07690">
    <property type="entry name" value="MFS_1"/>
    <property type="match status" value="1"/>
</dbReference>
<evidence type="ECO:0000259" key="6">
    <source>
        <dbReference type="PROSITE" id="PS50850"/>
    </source>
</evidence>
<dbReference type="Proteomes" id="UP001598130">
    <property type="component" value="Unassembled WGS sequence"/>
</dbReference>
<reference evidence="7 8" key="1">
    <citation type="submission" date="2022-09" db="EMBL/GenBank/DDBJ databases">
        <title>New species of Phenylobacterium.</title>
        <authorList>
            <person name="Mieszkin S."/>
        </authorList>
    </citation>
    <scope>NUCLEOTIDE SEQUENCE [LARGE SCALE GENOMIC DNA]</scope>
    <source>
        <strain evidence="7 8">HK31-G</strain>
    </source>
</reference>
<feature type="transmembrane region" description="Helical" evidence="5">
    <location>
        <begin position="21"/>
        <end position="37"/>
    </location>
</feature>
<keyword evidence="8" id="KW-1185">Reference proteome</keyword>
<dbReference type="PANTHER" id="PTHR11662:SF285">
    <property type="entry name" value="HEXURONATE TRANSPORTER"/>
    <property type="match status" value="1"/>
</dbReference>
<dbReference type="InterPro" id="IPR011701">
    <property type="entry name" value="MFS"/>
</dbReference>
<dbReference type="InterPro" id="IPR050382">
    <property type="entry name" value="MFS_Na/Anion_cotransporter"/>
</dbReference>
<evidence type="ECO:0000256" key="3">
    <source>
        <dbReference type="ARBA" id="ARBA00022989"/>
    </source>
</evidence>
<organism evidence="7 8">
    <name type="scientific">Phenylobacterium ferrooxidans</name>
    <dbReference type="NCBI Taxonomy" id="2982689"/>
    <lineage>
        <taxon>Bacteria</taxon>
        <taxon>Pseudomonadati</taxon>
        <taxon>Pseudomonadota</taxon>
        <taxon>Alphaproteobacteria</taxon>
        <taxon>Caulobacterales</taxon>
        <taxon>Caulobacteraceae</taxon>
        <taxon>Phenylobacterium</taxon>
    </lineage>
</organism>
<comment type="subcellular location">
    <subcellularLocation>
        <location evidence="1">Membrane</location>
        <topology evidence="1">Multi-pass membrane protein</topology>
    </subcellularLocation>
</comment>
<name>A0ABW6CMQ7_9CAUL</name>
<evidence type="ECO:0000256" key="2">
    <source>
        <dbReference type="ARBA" id="ARBA00022692"/>
    </source>
</evidence>
<dbReference type="SUPFAM" id="SSF103473">
    <property type="entry name" value="MFS general substrate transporter"/>
    <property type="match status" value="1"/>
</dbReference>
<dbReference type="InterPro" id="IPR020846">
    <property type="entry name" value="MFS_dom"/>
</dbReference>
<keyword evidence="3 5" id="KW-1133">Transmembrane helix</keyword>
<feature type="transmembrane region" description="Helical" evidence="5">
    <location>
        <begin position="174"/>
        <end position="196"/>
    </location>
</feature>